<evidence type="ECO:0000313" key="13">
    <source>
        <dbReference type="Proteomes" id="UP001057580"/>
    </source>
</evidence>
<dbReference type="InterPro" id="IPR027417">
    <property type="entry name" value="P-loop_NTPase"/>
</dbReference>
<dbReference type="SUPFAM" id="SSF55271">
    <property type="entry name" value="DNA repair protein MutS, domain I"/>
    <property type="match status" value="1"/>
</dbReference>
<name>A0A9E7R0Y0_9EURY</name>
<keyword evidence="13" id="KW-1185">Reference proteome</keyword>
<evidence type="ECO:0000256" key="7">
    <source>
        <dbReference type="HAMAP-Rule" id="MF_00096"/>
    </source>
</evidence>
<evidence type="ECO:0000256" key="4">
    <source>
        <dbReference type="ARBA" id="ARBA00022840"/>
    </source>
</evidence>
<dbReference type="NCBIfam" id="NF003810">
    <property type="entry name" value="PRK05399.1"/>
    <property type="match status" value="1"/>
</dbReference>
<evidence type="ECO:0000256" key="6">
    <source>
        <dbReference type="ARBA" id="ARBA00023204"/>
    </source>
</evidence>
<evidence type="ECO:0000256" key="3">
    <source>
        <dbReference type="ARBA" id="ARBA00022763"/>
    </source>
</evidence>
<accession>A0A9E7R0Y0</accession>
<dbReference type="PANTHER" id="PTHR11361:SF34">
    <property type="entry name" value="DNA MISMATCH REPAIR PROTEIN MSH1, MITOCHONDRIAL"/>
    <property type="match status" value="1"/>
</dbReference>
<keyword evidence="2 7" id="KW-0547">Nucleotide-binding</keyword>
<dbReference type="InterPro" id="IPR000432">
    <property type="entry name" value="DNA_mismatch_repair_MutS_C"/>
</dbReference>
<dbReference type="Pfam" id="PF00488">
    <property type="entry name" value="MutS_V"/>
    <property type="match status" value="1"/>
</dbReference>
<reference evidence="12" key="1">
    <citation type="submission" date="2022-09" db="EMBL/GenBank/DDBJ databases">
        <title>Diverse halophilic archaea isolated from saline environments.</title>
        <authorList>
            <person name="Cui H.-L."/>
        </authorList>
    </citation>
    <scope>NUCLEOTIDE SEQUENCE</scope>
    <source>
        <strain evidence="12">ZS-35-S2</strain>
    </source>
</reference>
<dbReference type="GO" id="GO:0140664">
    <property type="term" value="F:ATP-dependent DNA damage sensor activity"/>
    <property type="evidence" value="ECO:0007669"/>
    <property type="project" value="InterPro"/>
</dbReference>
<dbReference type="PROSITE" id="PS00486">
    <property type="entry name" value="DNA_MISMATCH_REPAIR_2"/>
    <property type="match status" value="1"/>
</dbReference>
<dbReference type="NCBIfam" id="TIGR01070">
    <property type="entry name" value="mutS1"/>
    <property type="match status" value="1"/>
</dbReference>
<dbReference type="GO" id="GO:0005524">
    <property type="term" value="F:ATP binding"/>
    <property type="evidence" value="ECO:0007669"/>
    <property type="project" value="UniProtKB-UniRule"/>
</dbReference>
<comment type="function">
    <text evidence="7">This protein is involved in the repair of mismatches in DNA. It is possible that it carries out the mismatch recognition step. This protein has a weak ATPase activity.</text>
</comment>
<evidence type="ECO:0000256" key="9">
    <source>
        <dbReference type="RuleBase" id="RU003756"/>
    </source>
</evidence>
<dbReference type="Pfam" id="PF05188">
    <property type="entry name" value="MutS_II"/>
    <property type="match status" value="1"/>
</dbReference>
<dbReference type="PIRSF" id="PIRSF037677">
    <property type="entry name" value="DNA_mis_repair_Msh6"/>
    <property type="match status" value="1"/>
</dbReference>
<dbReference type="SUPFAM" id="SSF48334">
    <property type="entry name" value="DNA repair protein MutS, domain III"/>
    <property type="match status" value="1"/>
</dbReference>
<keyword evidence="3 7" id="KW-0227">DNA damage</keyword>
<dbReference type="InterPro" id="IPR045076">
    <property type="entry name" value="MutS"/>
</dbReference>
<dbReference type="SUPFAM" id="SSF52540">
    <property type="entry name" value="P-loop containing nucleoside triphosphate hydrolases"/>
    <property type="match status" value="1"/>
</dbReference>
<evidence type="ECO:0000313" key="12">
    <source>
        <dbReference type="EMBL" id="UWM53639.1"/>
    </source>
</evidence>
<dbReference type="PANTHER" id="PTHR11361">
    <property type="entry name" value="DNA MISMATCH REPAIR PROTEIN MUTS FAMILY MEMBER"/>
    <property type="match status" value="1"/>
</dbReference>
<dbReference type="GO" id="GO:0003684">
    <property type="term" value="F:damaged DNA binding"/>
    <property type="evidence" value="ECO:0007669"/>
    <property type="project" value="UniProtKB-UniRule"/>
</dbReference>
<dbReference type="Gene3D" id="3.40.1170.10">
    <property type="entry name" value="DNA repair protein MutS, domain I"/>
    <property type="match status" value="1"/>
</dbReference>
<organism evidence="12 13">
    <name type="scientific">Salinirubellus salinus</name>
    <dbReference type="NCBI Taxonomy" id="1364945"/>
    <lineage>
        <taxon>Archaea</taxon>
        <taxon>Methanobacteriati</taxon>
        <taxon>Methanobacteriota</taxon>
        <taxon>Stenosarchaea group</taxon>
        <taxon>Halobacteria</taxon>
        <taxon>Halobacteriales</taxon>
        <taxon>Natronomonadaceae</taxon>
        <taxon>Salinirubellus</taxon>
    </lineage>
</organism>
<dbReference type="Gene3D" id="3.40.50.300">
    <property type="entry name" value="P-loop containing nucleotide triphosphate hydrolases"/>
    <property type="match status" value="1"/>
</dbReference>
<evidence type="ECO:0000256" key="8">
    <source>
        <dbReference type="NCBIfam" id="TIGR01070"/>
    </source>
</evidence>
<keyword evidence="6 7" id="KW-0234">DNA repair</keyword>
<proteinExistence type="inferred from homology"/>
<evidence type="ECO:0000256" key="5">
    <source>
        <dbReference type="ARBA" id="ARBA00023125"/>
    </source>
</evidence>
<dbReference type="KEGG" id="ssai:N0B31_16035"/>
<dbReference type="Gene3D" id="1.10.1420.10">
    <property type="match status" value="2"/>
</dbReference>
<dbReference type="InterPro" id="IPR007861">
    <property type="entry name" value="DNA_mismatch_repair_MutS_clamp"/>
</dbReference>
<dbReference type="FunFam" id="1.10.1420.10:FF:000007">
    <property type="entry name" value="DNA mismatch repair protein MutS"/>
    <property type="match status" value="1"/>
</dbReference>
<dbReference type="GO" id="GO:0030983">
    <property type="term" value="F:mismatched DNA binding"/>
    <property type="evidence" value="ECO:0007669"/>
    <property type="project" value="InterPro"/>
</dbReference>
<dbReference type="Gene3D" id="3.30.420.110">
    <property type="entry name" value="MutS, connector domain"/>
    <property type="match status" value="1"/>
</dbReference>
<dbReference type="GO" id="GO:0006298">
    <property type="term" value="P:mismatch repair"/>
    <property type="evidence" value="ECO:0007669"/>
    <property type="project" value="UniProtKB-UniRule"/>
</dbReference>
<evidence type="ECO:0000259" key="11">
    <source>
        <dbReference type="PROSITE" id="PS00486"/>
    </source>
</evidence>
<feature type="domain" description="DNA mismatch repair proteins mutS family" evidence="11">
    <location>
        <begin position="704"/>
        <end position="720"/>
    </location>
</feature>
<dbReference type="InterPro" id="IPR016151">
    <property type="entry name" value="DNA_mismatch_repair_MutS_N"/>
</dbReference>
<feature type="region of interest" description="Disordered" evidence="10">
    <location>
        <begin position="811"/>
        <end position="831"/>
    </location>
</feature>
<dbReference type="InterPro" id="IPR007860">
    <property type="entry name" value="DNA_mmatch_repair_MutS_con_dom"/>
</dbReference>
<dbReference type="SUPFAM" id="SSF53150">
    <property type="entry name" value="DNA repair protein MutS, domain II"/>
    <property type="match status" value="1"/>
</dbReference>
<feature type="binding site" evidence="7">
    <location>
        <begin position="630"/>
        <end position="637"/>
    </location>
    <ligand>
        <name>ATP</name>
        <dbReference type="ChEBI" id="CHEBI:30616"/>
    </ligand>
</feature>
<comment type="similarity">
    <text evidence="1 7 9">Belongs to the DNA mismatch repair MutS family.</text>
</comment>
<protein>
    <recommendedName>
        <fullName evidence="7 8">DNA mismatch repair protein MutS</fullName>
    </recommendedName>
</protein>
<dbReference type="GeneID" id="74943963"/>
<evidence type="ECO:0000256" key="1">
    <source>
        <dbReference type="ARBA" id="ARBA00006271"/>
    </source>
</evidence>
<dbReference type="SMART" id="SM00534">
    <property type="entry name" value="MUTSac"/>
    <property type="match status" value="1"/>
</dbReference>
<gene>
    <name evidence="7 12" type="primary">mutS</name>
    <name evidence="12" type="ORF">N0B31_16035</name>
</gene>
<keyword evidence="5 7" id="KW-0238">DNA-binding</keyword>
<dbReference type="SMART" id="SM00533">
    <property type="entry name" value="MUTSd"/>
    <property type="match status" value="1"/>
</dbReference>
<dbReference type="InterPro" id="IPR036678">
    <property type="entry name" value="MutS_con_dom_sf"/>
</dbReference>
<evidence type="ECO:0000256" key="10">
    <source>
        <dbReference type="SAM" id="MobiDB-lite"/>
    </source>
</evidence>
<dbReference type="RefSeq" id="WP_260592633.1">
    <property type="nucleotide sequence ID" value="NZ_CP104003.1"/>
</dbReference>
<dbReference type="HAMAP" id="MF_00096">
    <property type="entry name" value="MutS"/>
    <property type="match status" value="1"/>
</dbReference>
<dbReference type="InterPro" id="IPR005748">
    <property type="entry name" value="DNA_mismatch_repair_MutS"/>
</dbReference>
<dbReference type="Pfam" id="PF05190">
    <property type="entry name" value="MutS_IV"/>
    <property type="match status" value="1"/>
</dbReference>
<sequence length="868" mass="95786">MNTEAALGAPEAMQGELTPMLTQYRDLCARYDDSLVLFQVGDFYETFCDAAEVTARVCEITLTKREDSTGRYPMAGIPVDNAEGYIETLLDAGFRVAVADQVEEPEEATGPVERAVTRVVTPGTLTEAELLGGDENNFVAALVEGEEGYGLAMLDVSTGDFYATGTTDAATLRDEAGRFDPAEAVVGPDVSVPEAREVFGGDCMVTPYDAGAFGFDRAHERVSDYFGRPETLLASPAEIRACGALLAYAEYARGTTDEGERDRLDYLTHLTRYDPREYMLLDAVALRSLELFERRSVHGATGTALVDVLDETACALGRRRLHDWLRRPLLDTDEIRARQGAVEELVGDLSTREFLHERLHDVYDVERLIARISRGRGNARDLRSLHDTLAVVPALREALAGAESDRLRDLHERLDPLEDVRETIDEAVAEDPPIELTEGGVVREGYDERLDELRQTEREGKRWIDSLEAEERERTGVDSLKVGFNQVHGYYIEVTKANTDRVPEDYQRRQTLKNSERYYTPELKEREDEIVRAEGRADDLEYELFREVRAAVGDETERVQRVADAVAELDTLVSLATVAAEHDYCRPEVGETDSVHVERGRHPVVERTQQSFVPNDAHLPREAPVTVLTGPNMSGKSTYMRQVALVCVLAQIGSFVPAASARLPVLDRIFTRVGASDDIAGGRSTFMVEMDELAGILQHASEDSLVLLDEVGRGTSTADGFAIARAVTEHLHDETEAFTLFATHHHDLTAVADSLPRARNRHFSATREGGSVTFDHDVREGPATASYGVDVARMAGVPDSVVERARALLGPEEASNGHSASDVEPATNGHHAPDELLERLREVDIGNTTPVEALNTLAALKRRAEERE</sequence>
<dbReference type="Proteomes" id="UP001057580">
    <property type="component" value="Chromosome"/>
</dbReference>
<dbReference type="Pfam" id="PF05192">
    <property type="entry name" value="MutS_III"/>
    <property type="match status" value="1"/>
</dbReference>
<keyword evidence="4 7" id="KW-0067">ATP-binding</keyword>
<dbReference type="FunFam" id="3.40.50.300:FF:000870">
    <property type="entry name" value="MutS protein homolog 4"/>
    <property type="match status" value="1"/>
</dbReference>
<dbReference type="InterPro" id="IPR007695">
    <property type="entry name" value="DNA_mismatch_repair_MutS-lik_N"/>
</dbReference>
<dbReference type="Pfam" id="PF01624">
    <property type="entry name" value="MutS_I"/>
    <property type="match status" value="1"/>
</dbReference>
<dbReference type="EMBL" id="CP104003">
    <property type="protein sequence ID" value="UWM53639.1"/>
    <property type="molecule type" value="Genomic_DNA"/>
</dbReference>
<dbReference type="AlphaFoldDB" id="A0A9E7R0Y0"/>
<dbReference type="InterPro" id="IPR036187">
    <property type="entry name" value="DNA_mismatch_repair_MutS_sf"/>
</dbReference>
<dbReference type="InterPro" id="IPR017261">
    <property type="entry name" value="DNA_mismatch_repair_MutS/MSH"/>
</dbReference>
<evidence type="ECO:0000256" key="2">
    <source>
        <dbReference type="ARBA" id="ARBA00022741"/>
    </source>
</evidence>
<dbReference type="InterPro" id="IPR007696">
    <property type="entry name" value="DNA_mismatch_repair_MutS_core"/>
</dbReference>